<evidence type="ECO:0000259" key="1">
    <source>
        <dbReference type="Pfam" id="PF01609"/>
    </source>
</evidence>
<dbReference type="EMBL" id="JACICA010000002">
    <property type="protein sequence ID" value="MBB3702014.1"/>
    <property type="molecule type" value="Genomic_DNA"/>
</dbReference>
<evidence type="ECO:0000313" key="3">
    <source>
        <dbReference type="EMBL" id="MBB3702014.1"/>
    </source>
</evidence>
<gene>
    <name evidence="3" type="ORF">FHS60_000467</name>
</gene>
<dbReference type="PANTHER" id="PTHR33803:SF3">
    <property type="entry name" value="BLL1974 PROTEIN"/>
    <property type="match status" value="1"/>
</dbReference>
<dbReference type="InterPro" id="IPR008490">
    <property type="entry name" value="Transposase_InsH_N"/>
</dbReference>
<feature type="domain" description="Transposase InsH N-terminal" evidence="2">
    <location>
        <begin position="14"/>
        <end position="112"/>
    </location>
</feature>
<dbReference type="Pfam" id="PF05598">
    <property type="entry name" value="DUF772"/>
    <property type="match status" value="1"/>
</dbReference>
<proteinExistence type="predicted"/>
<name>A0A7W5UDF6_9BACT</name>
<protein>
    <submittedName>
        <fullName evidence="3">IS5 family transposase</fullName>
    </submittedName>
</protein>
<feature type="domain" description="Transposase IS4-like" evidence="1">
    <location>
        <begin position="267"/>
        <end position="405"/>
    </location>
</feature>
<dbReference type="GO" id="GO:0004803">
    <property type="term" value="F:transposase activity"/>
    <property type="evidence" value="ECO:0007669"/>
    <property type="project" value="InterPro"/>
</dbReference>
<reference evidence="3 4" key="1">
    <citation type="submission" date="2020-08" db="EMBL/GenBank/DDBJ databases">
        <title>Genomic Encyclopedia of Type Strains, Phase IV (KMG-IV): sequencing the most valuable type-strain genomes for metagenomic binning, comparative biology and taxonomic classification.</title>
        <authorList>
            <person name="Goeker M."/>
        </authorList>
    </citation>
    <scope>NUCLEOTIDE SEQUENCE [LARGE SCALE GENOMIC DNA]</scope>
    <source>
        <strain evidence="3 4">DSM 22548</strain>
    </source>
</reference>
<dbReference type="AlphaFoldDB" id="A0A7W5UDF6"/>
<evidence type="ECO:0000313" key="4">
    <source>
        <dbReference type="Proteomes" id="UP000541425"/>
    </source>
</evidence>
<dbReference type="RefSeq" id="WP_183694412.1">
    <property type="nucleotide sequence ID" value="NZ_JACICA010000002.1"/>
</dbReference>
<dbReference type="InterPro" id="IPR002559">
    <property type="entry name" value="Transposase_11"/>
</dbReference>
<dbReference type="PANTHER" id="PTHR33803">
    <property type="entry name" value="IS1478 TRANSPOSASE"/>
    <property type="match status" value="1"/>
</dbReference>
<sequence>MITKPHSTPSFFSSLSDMLNQSHPLYKLADKIDWAKFDTAFAPLYSQNNGRPAKPIRLMCGLLILKHLRNLSDESVVEQWSENAYYQYFCGMQEFIPNAPCASSELVHFRNRIGEKGVELIFQESIRVNNEEDDGHHHDTAFIDSTVQEKNITYPTDAKLHKKIVHKVLYIVHKLELPLRQSYTFVLKRIYRDLRFRNHPKNRQKAVRADRKLRTIAGRLVRELKRNLGVHSLYTELIERFEAILAQRRHSGKKIYSIHEPEVQCISKGKEHKKYEFGNKVSIIRSATGIILGAQSLRNEYDGHTIEASLAQVERLTQRKIKILAGDRGYRGKKEVNGTQILIPDVPKPSDSRYQKRKKHKLFCKRAGIEPTIGHMKSDHRLGRNFYKGLAGDAVNILLAAAAYNVKRAMRALLNLLKRISEMLSERASMNDFSLSNAF</sequence>
<dbReference type="Pfam" id="PF01609">
    <property type="entry name" value="DDE_Tnp_1"/>
    <property type="match status" value="1"/>
</dbReference>
<dbReference type="Proteomes" id="UP000541425">
    <property type="component" value="Unassembled WGS sequence"/>
</dbReference>
<dbReference type="NCBIfam" id="NF033578">
    <property type="entry name" value="transpos_IS5_1"/>
    <property type="match status" value="1"/>
</dbReference>
<dbReference type="GO" id="GO:0003677">
    <property type="term" value="F:DNA binding"/>
    <property type="evidence" value="ECO:0007669"/>
    <property type="project" value="InterPro"/>
</dbReference>
<evidence type="ECO:0000259" key="2">
    <source>
        <dbReference type="Pfam" id="PF05598"/>
    </source>
</evidence>
<accession>A0A7W5UDF6</accession>
<dbReference type="InterPro" id="IPR047710">
    <property type="entry name" value="Transpos_IS5-like"/>
</dbReference>
<organism evidence="3 4">
    <name type="scientific">Alloprevotella rava</name>
    <dbReference type="NCBI Taxonomy" id="671218"/>
    <lineage>
        <taxon>Bacteria</taxon>
        <taxon>Pseudomonadati</taxon>
        <taxon>Bacteroidota</taxon>
        <taxon>Bacteroidia</taxon>
        <taxon>Bacteroidales</taxon>
        <taxon>Prevotellaceae</taxon>
        <taxon>Alloprevotella</taxon>
    </lineage>
</organism>
<comment type="caution">
    <text evidence="3">The sequence shown here is derived from an EMBL/GenBank/DDBJ whole genome shotgun (WGS) entry which is preliminary data.</text>
</comment>
<dbReference type="GO" id="GO:0006313">
    <property type="term" value="P:DNA transposition"/>
    <property type="evidence" value="ECO:0007669"/>
    <property type="project" value="InterPro"/>
</dbReference>